<dbReference type="InterPro" id="IPR038021">
    <property type="entry name" value="Putative_hydro-lyase"/>
</dbReference>
<dbReference type="Gene3D" id="3.40.1640.10">
    <property type="entry name" value="PSTPO5379-like"/>
    <property type="match status" value="1"/>
</dbReference>
<dbReference type="PANTHER" id="PTHR32022">
    <property type="entry name" value="D-GLUTAMATE CYCLASE, MITOCHONDRIAL"/>
    <property type="match status" value="1"/>
</dbReference>
<dbReference type="Proteomes" id="UP000283841">
    <property type="component" value="Unassembled WGS sequence"/>
</dbReference>
<evidence type="ECO:0008006" key="6">
    <source>
        <dbReference type="Google" id="ProtNLM"/>
    </source>
</evidence>
<dbReference type="SUPFAM" id="SSF160920">
    <property type="entry name" value="PSTPO5379-like"/>
    <property type="match status" value="1"/>
</dbReference>
<reference evidence="4 5" key="1">
    <citation type="journal article" date="2018" name="Front. Microbiol.">
        <title>Genomic and genetic insights into a cosmopolitan fungus, Paecilomyces variotii (Eurotiales).</title>
        <authorList>
            <person name="Urquhart A.S."/>
            <person name="Mondo S.J."/>
            <person name="Makela M.R."/>
            <person name="Hane J.K."/>
            <person name="Wiebenga A."/>
            <person name="He G."/>
            <person name="Mihaltcheva S."/>
            <person name="Pangilinan J."/>
            <person name="Lipzen A."/>
            <person name="Barry K."/>
            <person name="de Vries R.P."/>
            <person name="Grigoriev I.V."/>
            <person name="Idnurm A."/>
        </authorList>
    </citation>
    <scope>NUCLEOTIDE SEQUENCE [LARGE SCALE GENOMIC DNA]</scope>
    <source>
        <strain evidence="4 5">CBS 101075</strain>
    </source>
</reference>
<dbReference type="InterPro" id="IPR016938">
    <property type="entry name" value="UPF0317"/>
</dbReference>
<dbReference type="VEuPathDB" id="FungiDB:C8Q69DRAFT_461439"/>
<proteinExistence type="inferred from homology"/>
<dbReference type="RefSeq" id="XP_028486481.1">
    <property type="nucleotide sequence ID" value="XM_028630240.1"/>
</dbReference>
<dbReference type="PIRSF" id="PIRSF029755">
    <property type="entry name" value="UCP029755"/>
    <property type="match status" value="1"/>
</dbReference>
<feature type="region of interest" description="Disordered" evidence="3">
    <location>
        <begin position="1"/>
        <end position="28"/>
    </location>
</feature>
<evidence type="ECO:0000313" key="5">
    <source>
        <dbReference type="Proteomes" id="UP000283841"/>
    </source>
</evidence>
<comment type="similarity">
    <text evidence="1">Belongs to the D-glutamate cyclase family.</text>
</comment>
<dbReference type="Pfam" id="PF07286">
    <property type="entry name" value="D-Glu_cyclase"/>
    <property type="match status" value="1"/>
</dbReference>
<evidence type="ECO:0000256" key="3">
    <source>
        <dbReference type="SAM" id="MobiDB-lite"/>
    </source>
</evidence>
<dbReference type="FunFam" id="3.30.2040.10:FF:000001">
    <property type="entry name" value="D-glutamate cyclase, mitochondrial"/>
    <property type="match status" value="1"/>
</dbReference>
<dbReference type="GO" id="GO:0006536">
    <property type="term" value="P:glutamate metabolic process"/>
    <property type="evidence" value="ECO:0007669"/>
    <property type="project" value="TreeGrafter"/>
</dbReference>
<feature type="compositionally biased region" description="Polar residues" evidence="3">
    <location>
        <begin position="1"/>
        <end position="26"/>
    </location>
</feature>
<dbReference type="EMBL" id="RCNU01000003">
    <property type="protein sequence ID" value="RWQ96836.1"/>
    <property type="molecule type" value="Genomic_DNA"/>
</dbReference>
<dbReference type="STRING" id="264951.A0A443HYC4"/>
<accession>A0A443HYC4</accession>
<organism evidence="4 5">
    <name type="scientific">Byssochlamys spectabilis</name>
    <name type="common">Paecilomyces variotii</name>
    <dbReference type="NCBI Taxonomy" id="264951"/>
    <lineage>
        <taxon>Eukaryota</taxon>
        <taxon>Fungi</taxon>
        <taxon>Dikarya</taxon>
        <taxon>Ascomycota</taxon>
        <taxon>Pezizomycotina</taxon>
        <taxon>Eurotiomycetes</taxon>
        <taxon>Eurotiomycetidae</taxon>
        <taxon>Eurotiales</taxon>
        <taxon>Thermoascaceae</taxon>
        <taxon>Paecilomyces</taxon>
    </lineage>
</organism>
<dbReference type="GeneID" id="39599517"/>
<protein>
    <recommendedName>
        <fullName evidence="6">DUF1445 domain protein</fullName>
    </recommendedName>
</protein>
<comment type="caution">
    <text evidence="4">The sequence shown here is derived from an EMBL/GenBank/DDBJ whole genome shotgun (WGS) entry which is preliminary data.</text>
</comment>
<gene>
    <name evidence="4" type="ORF">C8Q69DRAFT_461439</name>
</gene>
<dbReference type="PANTHER" id="PTHR32022:SF10">
    <property type="entry name" value="D-GLUTAMATE CYCLASE, MITOCHONDRIAL"/>
    <property type="match status" value="1"/>
</dbReference>
<keyword evidence="2" id="KW-0456">Lyase</keyword>
<dbReference type="GO" id="GO:0047820">
    <property type="term" value="F:D-glutamate cyclase activity"/>
    <property type="evidence" value="ECO:0007669"/>
    <property type="project" value="TreeGrafter"/>
</dbReference>
<name>A0A443HYC4_BYSSP</name>
<sequence>MGSIAVESTDSSSTLRSQISKQSTSPAHEARLLSRHNLITNTSGLAPNYLQANLLVLPSKYAQDFHDLCLRNPVPCPLLGITSSPGDPQTITPSQCIQTPHDFDIRTDFPRYRIYKHGKCISTSVPSLLDVWTPNHVGFLIGCSFSFEDALTAAGLQPRHQKTNTIVAMYKTNIPILPAGVFTGAKAIVSMRPYKEHEVERVRDVTRPFLSTHGEPVAWGWEGAREIGIRDVHEPDFGQKQVFEDGDVPVFWACGVTPQMVVEAAGDKIDGLVFAHEPGHMLVTDWTTEDLNKLRPGF</sequence>
<dbReference type="Gene3D" id="3.30.2040.10">
    <property type="entry name" value="PSTPO5379-like domain"/>
    <property type="match status" value="1"/>
</dbReference>
<evidence type="ECO:0000313" key="4">
    <source>
        <dbReference type="EMBL" id="RWQ96836.1"/>
    </source>
</evidence>
<dbReference type="AlphaFoldDB" id="A0A443HYC4"/>
<dbReference type="InterPro" id="IPR009906">
    <property type="entry name" value="D-Glu_cyclase"/>
</dbReference>
<evidence type="ECO:0000256" key="2">
    <source>
        <dbReference type="ARBA" id="ARBA00023239"/>
    </source>
</evidence>
<evidence type="ECO:0000256" key="1">
    <source>
        <dbReference type="ARBA" id="ARBA00007896"/>
    </source>
</evidence>
<keyword evidence="5" id="KW-1185">Reference proteome</keyword>